<evidence type="ECO:0000313" key="3">
    <source>
        <dbReference type="Proteomes" id="UP000799770"/>
    </source>
</evidence>
<accession>A0A6A5ZU90</accession>
<dbReference type="EMBL" id="ML977310">
    <property type="protein sequence ID" value="KAF2122836.1"/>
    <property type="molecule type" value="Genomic_DNA"/>
</dbReference>
<feature type="region of interest" description="Disordered" evidence="1">
    <location>
        <begin position="27"/>
        <end position="85"/>
    </location>
</feature>
<evidence type="ECO:0000313" key="2">
    <source>
        <dbReference type="EMBL" id="KAF2122836.1"/>
    </source>
</evidence>
<reference evidence="2" key="1">
    <citation type="journal article" date="2020" name="Stud. Mycol.">
        <title>101 Dothideomycetes genomes: a test case for predicting lifestyles and emergence of pathogens.</title>
        <authorList>
            <person name="Haridas S."/>
            <person name="Albert R."/>
            <person name="Binder M."/>
            <person name="Bloem J."/>
            <person name="Labutti K."/>
            <person name="Salamov A."/>
            <person name="Andreopoulos B."/>
            <person name="Baker S."/>
            <person name="Barry K."/>
            <person name="Bills G."/>
            <person name="Bluhm B."/>
            <person name="Cannon C."/>
            <person name="Castanera R."/>
            <person name="Culley D."/>
            <person name="Daum C."/>
            <person name="Ezra D."/>
            <person name="Gonzalez J."/>
            <person name="Henrissat B."/>
            <person name="Kuo A."/>
            <person name="Liang C."/>
            <person name="Lipzen A."/>
            <person name="Lutzoni F."/>
            <person name="Magnuson J."/>
            <person name="Mondo S."/>
            <person name="Nolan M."/>
            <person name="Ohm R."/>
            <person name="Pangilinan J."/>
            <person name="Park H.-J."/>
            <person name="Ramirez L."/>
            <person name="Alfaro M."/>
            <person name="Sun H."/>
            <person name="Tritt A."/>
            <person name="Yoshinaga Y."/>
            <person name="Zwiers L.-H."/>
            <person name="Turgeon B."/>
            <person name="Goodwin S."/>
            <person name="Spatafora J."/>
            <person name="Crous P."/>
            <person name="Grigoriev I."/>
        </authorList>
    </citation>
    <scope>NUCLEOTIDE SEQUENCE</scope>
    <source>
        <strain evidence="2">CBS 627.86</strain>
    </source>
</reference>
<gene>
    <name evidence="2" type="ORF">BDV96DRAFT_593322</name>
</gene>
<feature type="compositionally biased region" description="Polar residues" evidence="1">
    <location>
        <begin position="31"/>
        <end position="53"/>
    </location>
</feature>
<dbReference type="Proteomes" id="UP000799770">
    <property type="component" value="Unassembled WGS sequence"/>
</dbReference>
<keyword evidence="3" id="KW-1185">Reference proteome</keyword>
<sequence>MSSRAASTSSIPMSSAATSTNDSIALEAKHISNSTQTTTAKMQLSAPSSSGGNSDIKPCLTKSKNAKKSPTRINFSLPSSTSASSFPESKHSSFFEASHLLSPRPNVIAKSEDAEIKKHGSWCKAKTALKKVAGRSKSGGIHMLGTDTNGECDHHFSKLTKRCKTCGIPKKKFKKQKHATMTIEPKILVDNHSLGLVIEATAESRKENAPQLLASSGGDSEQSWEQTAREALANSYLQLASQPFAPAHSTPQLIKQIIREAVDERPVIYISPVSTLHTVTTEATDTLRQSPADTEMTNFSTLLDGDDEGEQPKACLLSTPCPVPRTAAAMAASELRNYASTAQEAAVICYTAQLPDMNANVLLDALLQGEDLDTVTRKMINGDEASSRQIGDIYEHMVSGEKDSESANHSLWTPSERDTIRKAYLIVSIRAFKGIFDESLIDRFTKHLFPTEYYQEMSPREMCFIVDGLRKFQSSFTDSVENDLLLVAYDNEAEKMQLLQEVETLAATQAAKREAELLAQQRRDGELAWLEQMVAGCRNLAGLPPVDFSKNRLIMSSHIDLHDAPDTGFDESTDVAAIGRRRMSQKP</sequence>
<feature type="compositionally biased region" description="Low complexity" evidence="1">
    <location>
        <begin position="75"/>
        <end position="85"/>
    </location>
</feature>
<protein>
    <submittedName>
        <fullName evidence="2">Uncharacterized protein</fullName>
    </submittedName>
</protein>
<dbReference type="AlphaFoldDB" id="A0A6A5ZU90"/>
<name>A0A6A5ZU90_9PLEO</name>
<organism evidence="2 3">
    <name type="scientific">Lophiotrema nucula</name>
    <dbReference type="NCBI Taxonomy" id="690887"/>
    <lineage>
        <taxon>Eukaryota</taxon>
        <taxon>Fungi</taxon>
        <taxon>Dikarya</taxon>
        <taxon>Ascomycota</taxon>
        <taxon>Pezizomycotina</taxon>
        <taxon>Dothideomycetes</taxon>
        <taxon>Pleosporomycetidae</taxon>
        <taxon>Pleosporales</taxon>
        <taxon>Lophiotremataceae</taxon>
        <taxon>Lophiotrema</taxon>
    </lineage>
</organism>
<evidence type="ECO:0000256" key="1">
    <source>
        <dbReference type="SAM" id="MobiDB-lite"/>
    </source>
</evidence>
<proteinExistence type="predicted"/>